<name>A0A914I9F9_GLORO</name>
<organism evidence="10 11">
    <name type="scientific">Globodera rostochiensis</name>
    <name type="common">Golden nematode worm</name>
    <name type="synonym">Heterodera rostochiensis</name>
    <dbReference type="NCBI Taxonomy" id="31243"/>
    <lineage>
        <taxon>Eukaryota</taxon>
        <taxon>Metazoa</taxon>
        <taxon>Ecdysozoa</taxon>
        <taxon>Nematoda</taxon>
        <taxon>Chromadorea</taxon>
        <taxon>Rhabditida</taxon>
        <taxon>Tylenchina</taxon>
        <taxon>Tylenchomorpha</taxon>
        <taxon>Tylenchoidea</taxon>
        <taxon>Heteroderidae</taxon>
        <taxon>Heteroderinae</taxon>
        <taxon>Globodera</taxon>
    </lineage>
</organism>
<dbReference type="WBParaSite" id="Gr19_v10_g8729.t1">
    <property type="protein sequence ID" value="Gr19_v10_g8729.t1"/>
    <property type="gene ID" value="Gr19_v10_g8729"/>
</dbReference>
<dbReference type="PANTHER" id="PTHR11766">
    <property type="entry name" value="TYROSYL-TRNA SYNTHETASE"/>
    <property type="match status" value="1"/>
</dbReference>
<keyword evidence="5 9" id="KW-0648">Protein biosynthesis</keyword>
<evidence type="ECO:0000256" key="1">
    <source>
        <dbReference type="ARBA" id="ARBA00013160"/>
    </source>
</evidence>
<evidence type="ECO:0000256" key="4">
    <source>
        <dbReference type="ARBA" id="ARBA00022840"/>
    </source>
</evidence>
<dbReference type="PANTHER" id="PTHR11766:SF0">
    <property type="entry name" value="TYROSINE--TRNA LIGASE, MITOCHONDRIAL"/>
    <property type="match status" value="1"/>
</dbReference>
<dbReference type="GO" id="GO:0006437">
    <property type="term" value="P:tyrosyl-tRNA aminoacylation"/>
    <property type="evidence" value="ECO:0007669"/>
    <property type="project" value="InterPro"/>
</dbReference>
<keyword evidence="2 9" id="KW-0436">Ligase</keyword>
<proteinExistence type="inferred from homology"/>
<keyword evidence="4 9" id="KW-0067">ATP-binding</keyword>
<dbReference type="InterPro" id="IPR002305">
    <property type="entry name" value="aa-tRNA-synth_Ic"/>
</dbReference>
<dbReference type="SUPFAM" id="SSF52374">
    <property type="entry name" value="Nucleotidylyl transferase"/>
    <property type="match status" value="1"/>
</dbReference>
<evidence type="ECO:0000256" key="5">
    <source>
        <dbReference type="ARBA" id="ARBA00022917"/>
    </source>
</evidence>
<evidence type="ECO:0000313" key="11">
    <source>
        <dbReference type="WBParaSite" id="Gr19_v10_g8729.t1"/>
    </source>
</evidence>
<dbReference type="EC" id="6.1.1.1" evidence="1 9"/>
<comment type="similarity">
    <text evidence="9">Belongs to the class-I aminoacyl-tRNA synthetase family.</text>
</comment>
<evidence type="ECO:0000256" key="9">
    <source>
        <dbReference type="RuleBase" id="RU361234"/>
    </source>
</evidence>
<dbReference type="PRINTS" id="PR01040">
    <property type="entry name" value="TRNASYNTHTYR"/>
</dbReference>
<evidence type="ECO:0000256" key="2">
    <source>
        <dbReference type="ARBA" id="ARBA00022598"/>
    </source>
</evidence>
<reference evidence="11" key="1">
    <citation type="submission" date="2022-11" db="UniProtKB">
        <authorList>
            <consortium name="WormBaseParasite"/>
        </authorList>
    </citation>
    <scope>IDENTIFICATION</scope>
</reference>
<keyword evidence="3 9" id="KW-0547">Nucleotide-binding</keyword>
<evidence type="ECO:0000256" key="7">
    <source>
        <dbReference type="ARBA" id="ARBA00033323"/>
    </source>
</evidence>
<dbReference type="GO" id="GO:0004831">
    <property type="term" value="F:tyrosine-tRNA ligase activity"/>
    <property type="evidence" value="ECO:0007669"/>
    <property type="project" value="UniProtKB-EC"/>
</dbReference>
<dbReference type="Proteomes" id="UP000887572">
    <property type="component" value="Unplaced"/>
</dbReference>
<comment type="catalytic activity">
    <reaction evidence="8 9">
        <text>tRNA(Tyr) + L-tyrosine + ATP = L-tyrosyl-tRNA(Tyr) + AMP + diphosphate + H(+)</text>
        <dbReference type="Rhea" id="RHEA:10220"/>
        <dbReference type="Rhea" id="RHEA-COMP:9706"/>
        <dbReference type="Rhea" id="RHEA-COMP:9707"/>
        <dbReference type="ChEBI" id="CHEBI:15378"/>
        <dbReference type="ChEBI" id="CHEBI:30616"/>
        <dbReference type="ChEBI" id="CHEBI:33019"/>
        <dbReference type="ChEBI" id="CHEBI:58315"/>
        <dbReference type="ChEBI" id="CHEBI:78442"/>
        <dbReference type="ChEBI" id="CHEBI:78536"/>
        <dbReference type="ChEBI" id="CHEBI:456215"/>
        <dbReference type="EC" id="6.1.1.1"/>
    </reaction>
</comment>
<sequence length="374" mass="42730">MNRYLLNEPSTEYDLIRRKLLINTHPEFPYRQQDISAYASTLPNVVYAGVDPTASSLHIGNLLVLNSLIRASFFGCFSIALIGEATASVGDPSGHKTDRNQLSRELIHENAKAIRRQVERLLTNVSSLCGDRISLEIKNNADWYNEMRVLDFFNSAKRFRVSELLRGGPVKSRMDDGGTLSYSEFSYQTLQAIDWLKLSEQNNCLCQIGGTDQFGNFKAGYEHVRANTGRLSIALCLPLLTDESGQNFRILSILSSTSWFDDVAEYFFINFSLRKTAEVEEIIEEHRKQLGKWIAQMYLAEEITAIVHGKEGLENAKKCSKILFDGSYITEFESFRPDEITEMFDNGRTCRNYEAGRAKLDEKRRYEDKWSQND</sequence>
<dbReference type="Pfam" id="PF00579">
    <property type="entry name" value="tRNA-synt_1b"/>
    <property type="match status" value="1"/>
</dbReference>
<keyword evidence="6 9" id="KW-0030">Aminoacyl-tRNA synthetase</keyword>
<dbReference type="GO" id="GO:0005524">
    <property type="term" value="F:ATP binding"/>
    <property type="evidence" value="ECO:0007669"/>
    <property type="project" value="UniProtKB-KW"/>
</dbReference>
<dbReference type="AlphaFoldDB" id="A0A914I9F9"/>
<dbReference type="InterPro" id="IPR002307">
    <property type="entry name" value="Tyr-tRNA-ligase"/>
</dbReference>
<evidence type="ECO:0000256" key="8">
    <source>
        <dbReference type="ARBA" id="ARBA00048248"/>
    </source>
</evidence>
<dbReference type="GO" id="GO:0005739">
    <property type="term" value="C:mitochondrion"/>
    <property type="evidence" value="ECO:0007669"/>
    <property type="project" value="TreeGrafter"/>
</dbReference>
<evidence type="ECO:0000256" key="3">
    <source>
        <dbReference type="ARBA" id="ARBA00022741"/>
    </source>
</evidence>
<keyword evidence="10" id="KW-1185">Reference proteome</keyword>
<protein>
    <recommendedName>
        <fullName evidence="1 9">Tyrosine--tRNA ligase</fullName>
        <ecNumber evidence="1 9">6.1.1.1</ecNumber>
    </recommendedName>
    <alternativeName>
        <fullName evidence="7 9">Tyrosyl-tRNA synthetase</fullName>
    </alternativeName>
</protein>
<dbReference type="InterPro" id="IPR024088">
    <property type="entry name" value="Tyr-tRNA-ligase_bac-type"/>
</dbReference>
<dbReference type="GO" id="GO:0005829">
    <property type="term" value="C:cytosol"/>
    <property type="evidence" value="ECO:0007669"/>
    <property type="project" value="TreeGrafter"/>
</dbReference>
<dbReference type="Gene3D" id="3.40.50.620">
    <property type="entry name" value="HUPs"/>
    <property type="match status" value="1"/>
</dbReference>
<evidence type="ECO:0000256" key="6">
    <source>
        <dbReference type="ARBA" id="ARBA00023146"/>
    </source>
</evidence>
<dbReference type="Gene3D" id="1.10.240.10">
    <property type="entry name" value="Tyrosyl-Transfer RNA Synthetase"/>
    <property type="match status" value="1"/>
</dbReference>
<accession>A0A914I9F9</accession>
<dbReference type="InterPro" id="IPR014729">
    <property type="entry name" value="Rossmann-like_a/b/a_fold"/>
</dbReference>
<dbReference type="NCBIfam" id="TIGR00234">
    <property type="entry name" value="tyrS"/>
    <property type="match status" value="1"/>
</dbReference>
<evidence type="ECO:0000313" key="10">
    <source>
        <dbReference type="Proteomes" id="UP000887572"/>
    </source>
</evidence>